<comment type="caution">
    <text evidence="3">The sequence shown here is derived from an EMBL/GenBank/DDBJ whole genome shotgun (WGS) entry which is preliminary data.</text>
</comment>
<evidence type="ECO:0000259" key="2">
    <source>
        <dbReference type="Pfam" id="PF12697"/>
    </source>
</evidence>
<feature type="domain" description="AB hydrolase-1" evidence="2">
    <location>
        <begin position="114"/>
        <end position="258"/>
    </location>
</feature>
<dbReference type="SUPFAM" id="SSF53474">
    <property type="entry name" value="alpha/beta-Hydrolases"/>
    <property type="match status" value="1"/>
</dbReference>
<protein>
    <submittedName>
        <fullName evidence="3">Alpha/beta hydrolase</fullName>
    </submittedName>
</protein>
<accession>A0ABW4M1E8</accession>
<dbReference type="EMBL" id="JBHUEQ010000003">
    <property type="protein sequence ID" value="MFD1744331.1"/>
    <property type="molecule type" value="Genomic_DNA"/>
</dbReference>
<feature type="chain" id="PRO_5045929665" evidence="1">
    <location>
        <begin position="26"/>
        <end position="294"/>
    </location>
</feature>
<feature type="signal peptide" evidence="1">
    <location>
        <begin position="1"/>
        <end position="25"/>
    </location>
</feature>
<sequence length="294" mass="32539">MSTDHLKNRVLGGLFLLLSALSASAQDGPIRPFKDELFSQQTVLRSEDDGAFQVLDYQEMRDINGRDEEPERRVKPAYVDTRVRAQQVNETLTLGTSRMEVMRVGKQTQASFTVIFIHGRGGDRRLGANDYSFGGNFNRLKNLAVLNGGAYYAPSIRSFDAKGASDVAALIRYVFELSSGRPVILACASMGNFICQNISRDKEAVRYLKGFAIMGGPADPGFLTTPAARLKLPVYFSHGSSDSVYAAEPQISLYKKMRAAKYPTIFRLFETGGHGTPIRMSDWREILNFLLTAG</sequence>
<dbReference type="InterPro" id="IPR000073">
    <property type="entry name" value="AB_hydrolase_1"/>
</dbReference>
<organism evidence="3 4">
    <name type="scientific">Rhizobium helianthi</name>
    <dbReference type="NCBI Taxonomy" id="1132695"/>
    <lineage>
        <taxon>Bacteria</taxon>
        <taxon>Pseudomonadati</taxon>
        <taxon>Pseudomonadota</taxon>
        <taxon>Alphaproteobacteria</taxon>
        <taxon>Hyphomicrobiales</taxon>
        <taxon>Rhizobiaceae</taxon>
        <taxon>Rhizobium/Agrobacterium group</taxon>
        <taxon>Rhizobium</taxon>
    </lineage>
</organism>
<proteinExistence type="predicted"/>
<keyword evidence="3" id="KW-0378">Hydrolase</keyword>
<dbReference type="Gene3D" id="3.40.50.1820">
    <property type="entry name" value="alpha/beta hydrolase"/>
    <property type="match status" value="1"/>
</dbReference>
<keyword evidence="1" id="KW-0732">Signal</keyword>
<gene>
    <name evidence="3" type="ORF">ACFSE1_02545</name>
</gene>
<dbReference type="InterPro" id="IPR029058">
    <property type="entry name" value="AB_hydrolase_fold"/>
</dbReference>
<evidence type="ECO:0000313" key="4">
    <source>
        <dbReference type="Proteomes" id="UP001597322"/>
    </source>
</evidence>
<dbReference type="RefSeq" id="WP_377396082.1">
    <property type="nucleotide sequence ID" value="NZ_JBHUEQ010000003.1"/>
</dbReference>
<dbReference type="Pfam" id="PF12697">
    <property type="entry name" value="Abhydrolase_6"/>
    <property type="match status" value="1"/>
</dbReference>
<evidence type="ECO:0000256" key="1">
    <source>
        <dbReference type="SAM" id="SignalP"/>
    </source>
</evidence>
<dbReference type="GO" id="GO:0016787">
    <property type="term" value="F:hydrolase activity"/>
    <property type="evidence" value="ECO:0007669"/>
    <property type="project" value="UniProtKB-KW"/>
</dbReference>
<evidence type="ECO:0000313" key="3">
    <source>
        <dbReference type="EMBL" id="MFD1744331.1"/>
    </source>
</evidence>
<reference evidence="4" key="1">
    <citation type="journal article" date="2019" name="Int. J. Syst. Evol. Microbiol.">
        <title>The Global Catalogue of Microorganisms (GCM) 10K type strain sequencing project: providing services to taxonomists for standard genome sequencing and annotation.</title>
        <authorList>
            <consortium name="The Broad Institute Genomics Platform"/>
            <consortium name="The Broad Institute Genome Sequencing Center for Infectious Disease"/>
            <person name="Wu L."/>
            <person name="Ma J."/>
        </authorList>
    </citation>
    <scope>NUCLEOTIDE SEQUENCE [LARGE SCALE GENOMIC DNA]</scope>
    <source>
        <strain evidence="4">CG52</strain>
    </source>
</reference>
<name>A0ABW4M1E8_9HYPH</name>
<keyword evidence="4" id="KW-1185">Reference proteome</keyword>
<dbReference type="Proteomes" id="UP001597322">
    <property type="component" value="Unassembled WGS sequence"/>
</dbReference>